<evidence type="ECO:0000259" key="2">
    <source>
        <dbReference type="Pfam" id="PF14292"/>
    </source>
</evidence>
<accession>A0ABZ2YSW1</accession>
<organism evidence="3 4">
    <name type="scientific">Chitinophaga pollutisoli</name>
    <dbReference type="NCBI Taxonomy" id="3133966"/>
    <lineage>
        <taxon>Bacteria</taxon>
        <taxon>Pseudomonadati</taxon>
        <taxon>Bacteroidota</taxon>
        <taxon>Chitinophagia</taxon>
        <taxon>Chitinophagales</taxon>
        <taxon>Chitinophagaceae</taxon>
        <taxon>Chitinophaga</taxon>
    </lineage>
</organism>
<dbReference type="Proteomes" id="UP001485459">
    <property type="component" value="Chromosome"/>
</dbReference>
<dbReference type="Pfam" id="PF14292">
    <property type="entry name" value="SusE"/>
    <property type="match status" value="1"/>
</dbReference>
<dbReference type="RefSeq" id="WP_341837246.1">
    <property type="nucleotide sequence ID" value="NZ_CP149822.1"/>
</dbReference>
<reference evidence="4" key="1">
    <citation type="submission" date="2024-03" db="EMBL/GenBank/DDBJ databases">
        <title>Chitinophaga horti sp. nov., isolated from garden soil.</title>
        <authorList>
            <person name="Lee D.S."/>
            <person name="Han D.M."/>
            <person name="Baek J.H."/>
            <person name="Choi D.G."/>
            <person name="Jeon J.H."/>
            <person name="Jeon C.O."/>
        </authorList>
    </citation>
    <scope>NUCLEOTIDE SEQUENCE [LARGE SCALE GENOMIC DNA]</scope>
    <source>
        <strain evidence="4">GPA1</strain>
    </source>
</reference>
<feature type="signal peptide" evidence="1">
    <location>
        <begin position="1"/>
        <end position="18"/>
    </location>
</feature>
<evidence type="ECO:0000313" key="3">
    <source>
        <dbReference type="EMBL" id="WZN42412.1"/>
    </source>
</evidence>
<dbReference type="CDD" id="cd12967">
    <property type="entry name" value="CBM_SusE-F_like_u1"/>
    <property type="match status" value="1"/>
</dbReference>
<keyword evidence="4" id="KW-1185">Reference proteome</keyword>
<proteinExistence type="predicted"/>
<feature type="domain" description="SusE outer membrane protein" evidence="2">
    <location>
        <begin position="23"/>
        <end position="127"/>
    </location>
</feature>
<dbReference type="InterPro" id="IPR025970">
    <property type="entry name" value="SusE"/>
</dbReference>
<dbReference type="Gene3D" id="2.60.40.3620">
    <property type="match status" value="2"/>
</dbReference>
<name>A0ABZ2YSW1_9BACT</name>
<sequence length="346" mass="37057">MIKRYCTYLFLCALGLFAASCEKDEVRTVAGDGTATTMQASATTLVLEKPNAGAPAVTFKWNASTFGFSGVVKYSIEFAKKGTDFAVVKAVAADTLLKTLTVGELNTIANALELDNGIPQEMEVRINAYISRDYPAAYSNVTGLVVTSYMDLIDYPSLWVPGDYQGWSPASAAKLASLKSDEQYEGFVHFPGANTTFKLTTQANWDGKNYGGTSAGNGGALSTSGDNLAVSGAGYYFLQVNLGGSAWTATKTQWSLIGNAASGWDTDVDMTFDPEKNVWTATLNLTAGALKFRANHAYDINFGDNKLSDPFLNRGGKDIPVAEAGSYEVTLDLSRAGNYMYSIVKK</sequence>
<evidence type="ECO:0000256" key="1">
    <source>
        <dbReference type="SAM" id="SignalP"/>
    </source>
</evidence>
<feature type="chain" id="PRO_5045152763" evidence="1">
    <location>
        <begin position="19"/>
        <end position="346"/>
    </location>
</feature>
<gene>
    <name evidence="3" type="ORF">WJU16_05115</name>
</gene>
<evidence type="ECO:0000313" key="4">
    <source>
        <dbReference type="Proteomes" id="UP001485459"/>
    </source>
</evidence>
<dbReference type="PROSITE" id="PS51257">
    <property type="entry name" value="PROKAR_LIPOPROTEIN"/>
    <property type="match status" value="1"/>
</dbReference>
<protein>
    <submittedName>
        <fullName evidence="3">SusE domain-containing protein</fullName>
    </submittedName>
</protein>
<keyword evidence="1" id="KW-0732">Signal</keyword>
<dbReference type="EMBL" id="CP149822">
    <property type="protein sequence ID" value="WZN42412.1"/>
    <property type="molecule type" value="Genomic_DNA"/>
</dbReference>